<sequence>MSFLSKIPTSSIKKYAGKAAKVAKVANVAKITAKTAKNNIAEDATAYNGGQDLEDENFFWVNEQEDFETMLHSGNKKPETTKTEVNDLMGELRMIEELREATEDSYKHPHVVQMEKYLAEINNKTDRAQLPEDRSNGNEEHEGPCHPNCVQCQLEARAAEKAHRHVASFLKFVDPGMIPDRKGLNELIEKYL</sequence>
<keyword evidence="2" id="KW-1185">Reference proteome</keyword>
<protein>
    <submittedName>
        <fullName evidence="1">Uncharacterized protein</fullName>
    </submittedName>
</protein>
<proteinExistence type="predicted"/>
<evidence type="ECO:0000313" key="1">
    <source>
        <dbReference type="EMBL" id="KAJ4128859.1"/>
    </source>
</evidence>
<reference evidence="1" key="1">
    <citation type="submission" date="2022-09" db="EMBL/GenBank/DDBJ databases">
        <title>Fusarium specimens isolated from Avocado Roots.</title>
        <authorList>
            <person name="Stajich J."/>
            <person name="Roper C."/>
            <person name="Heimlech-Rivalta G."/>
        </authorList>
    </citation>
    <scope>NUCLEOTIDE SEQUENCE</scope>
    <source>
        <strain evidence="1">CF00095</strain>
    </source>
</reference>
<name>A0ABQ8R7C0_FUSEQ</name>
<accession>A0ABQ8R7C0</accession>
<dbReference type="EMBL" id="JAOQBH010000011">
    <property type="protein sequence ID" value="KAJ4128859.1"/>
    <property type="molecule type" value="Genomic_DNA"/>
</dbReference>
<organism evidence="1 2">
    <name type="scientific">Fusarium equiseti</name>
    <name type="common">Fusarium scirpi</name>
    <dbReference type="NCBI Taxonomy" id="61235"/>
    <lineage>
        <taxon>Eukaryota</taxon>
        <taxon>Fungi</taxon>
        <taxon>Dikarya</taxon>
        <taxon>Ascomycota</taxon>
        <taxon>Pezizomycotina</taxon>
        <taxon>Sordariomycetes</taxon>
        <taxon>Hypocreomycetidae</taxon>
        <taxon>Hypocreales</taxon>
        <taxon>Nectriaceae</taxon>
        <taxon>Fusarium</taxon>
        <taxon>Fusarium incarnatum-equiseti species complex</taxon>
    </lineage>
</organism>
<gene>
    <name evidence="1" type="ORF">NW768_007381</name>
</gene>
<dbReference type="Proteomes" id="UP001152024">
    <property type="component" value="Unassembled WGS sequence"/>
</dbReference>
<evidence type="ECO:0000313" key="2">
    <source>
        <dbReference type="Proteomes" id="UP001152024"/>
    </source>
</evidence>
<comment type="caution">
    <text evidence="1">The sequence shown here is derived from an EMBL/GenBank/DDBJ whole genome shotgun (WGS) entry which is preliminary data.</text>
</comment>